<protein>
    <submittedName>
        <fullName evidence="9">SUN domain-containing protein 2-like</fullName>
    </submittedName>
</protein>
<feature type="transmembrane region" description="Helical" evidence="7">
    <location>
        <begin position="181"/>
        <end position="200"/>
    </location>
</feature>
<keyword evidence="5" id="KW-0175">Coiled coil</keyword>
<dbReference type="OrthoDB" id="342281at2759"/>
<feature type="compositionally biased region" description="Basic and acidic residues" evidence="6">
    <location>
        <begin position="337"/>
        <end position="346"/>
    </location>
</feature>
<feature type="region of interest" description="Disordered" evidence="6">
    <location>
        <begin position="109"/>
        <end position="136"/>
    </location>
</feature>
<evidence type="ECO:0000256" key="3">
    <source>
        <dbReference type="ARBA" id="ARBA00022989"/>
    </source>
</evidence>
<keyword evidence="10" id="KW-1185">Reference proteome</keyword>
<keyword evidence="3 7" id="KW-1133">Transmembrane helix</keyword>
<evidence type="ECO:0000256" key="2">
    <source>
        <dbReference type="ARBA" id="ARBA00022692"/>
    </source>
</evidence>
<feature type="transmembrane region" description="Helical" evidence="7">
    <location>
        <begin position="149"/>
        <end position="169"/>
    </location>
</feature>
<dbReference type="InterPro" id="IPR012919">
    <property type="entry name" value="SUN_dom"/>
</dbReference>
<dbReference type="GO" id="GO:0034993">
    <property type="term" value="C:meiotic nuclear membrane microtubule tethering complex"/>
    <property type="evidence" value="ECO:0007669"/>
    <property type="project" value="TreeGrafter"/>
</dbReference>
<feature type="compositionally biased region" description="Basic and acidic residues" evidence="6">
    <location>
        <begin position="1"/>
        <end position="10"/>
    </location>
</feature>
<evidence type="ECO:0000259" key="8">
    <source>
        <dbReference type="PROSITE" id="PS51469"/>
    </source>
</evidence>
<sequence length="754" mass="86246">MISICDDHSQSTHPLQNLDYPLEESNGLDMDSPAAAQANGPRPDRWTECAGYYVGADVKSPQKLVKGELETYEKWVEKHSKGAISTDMETVGTPDAGIRYRRYKASTIEGDGPNRWSSTTSQSSSNGHSTPARSESSGQNFLSYLVRKLVWRVSKTIFYILYGIIFLDLHLLSRKSKRRSSLLVSLFTILFLFLLSTLVIDRPVGDLPLRGQTSWNDDVDMSRWRDRVEDSVKKSIEELNSSHKSLSNGEISNIIEDIISPIRTQIQHLETNVKAVDHMSNSLNHESIEALRDQFSRRLDESLEKLGLESDEKLKDWKEDIEKTIEDKLKRLQRQASRVESDEGKPSEISPSQLDELRDNFDSAIRSMEGKMGELSDIITKSVASFNEGREESRDKLTETLRRLEEISSRQKELEEEARQLRWEQQNTADKHRKFDELSESFKLNQEKFDEKFHQFEERQSTTEKSIQVQETEREALRREMEEEREKSKQKSEEQSSSQQNILDQQKALEASLHQLQEKQRESEHKVHSHDPQTPTDTPPLNLLENQDQLEDLIDRRIDAAVAGDRLLKIDYALQSAGGAIDTRTHYTSPPYRFSTNWLGYLMSQPTPPSVIITPGVEIGKCWAFAGQEGRVSIRLAQAIWPTSFTMEHASASVSLGGASSAPHNFSVWGLNSTLLEPVLLGQYVYEIKGRYIQQFDVQDVAALDHGPFHIITVHITSNHGNPDFTCLYRFRVHSEEEELKKIGFEMMEEEKEI</sequence>
<dbReference type="PROSITE" id="PS51469">
    <property type="entry name" value="SUN"/>
    <property type="match status" value="1"/>
</dbReference>
<dbReference type="EMBL" id="MDYQ01000003">
    <property type="protein sequence ID" value="PRP89380.1"/>
    <property type="molecule type" value="Genomic_DNA"/>
</dbReference>
<evidence type="ECO:0000256" key="6">
    <source>
        <dbReference type="SAM" id="MobiDB-lite"/>
    </source>
</evidence>
<feature type="coiled-coil region" evidence="5">
    <location>
        <begin position="387"/>
        <end position="431"/>
    </location>
</feature>
<keyword evidence="4 7" id="KW-0472">Membrane</keyword>
<dbReference type="PANTHER" id="PTHR12911">
    <property type="entry name" value="SAD1/UNC-84-LIKE PROTEIN-RELATED"/>
    <property type="match status" value="1"/>
</dbReference>
<feature type="region of interest" description="Disordered" evidence="6">
    <location>
        <begin position="1"/>
        <end position="43"/>
    </location>
</feature>
<dbReference type="Gene3D" id="2.60.120.260">
    <property type="entry name" value="Galactose-binding domain-like"/>
    <property type="match status" value="1"/>
</dbReference>
<evidence type="ECO:0000256" key="7">
    <source>
        <dbReference type="SAM" id="Phobius"/>
    </source>
</evidence>
<comment type="caution">
    <text evidence="9">The sequence shown here is derived from an EMBL/GenBank/DDBJ whole genome shotgun (WGS) entry which is preliminary data.</text>
</comment>
<feature type="compositionally biased region" description="Basic and acidic residues" evidence="6">
    <location>
        <begin position="471"/>
        <end position="494"/>
    </location>
</feature>
<evidence type="ECO:0000256" key="4">
    <source>
        <dbReference type="ARBA" id="ARBA00023136"/>
    </source>
</evidence>
<feature type="region of interest" description="Disordered" evidence="6">
    <location>
        <begin position="516"/>
        <end position="543"/>
    </location>
</feature>
<dbReference type="Pfam" id="PF07738">
    <property type="entry name" value="Sad1_UNC"/>
    <property type="match status" value="1"/>
</dbReference>
<dbReference type="GO" id="GO:0043495">
    <property type="term" value="F:protein-membrane adaptor activity"/>
    <property type="evidence" value="ECO:0007669"/>
    <property type="project" value="TreeGrafter"/>
</dbReference>
<feature type="compositionally biased region" description="Basic and acidic residues" evidence="6">
    <location>
        <begin position="516"/>
        <end position="531"/>
    </location>
</feature>
<evidence type="ECO:0000313" key="10">
    <source>
        <dbReference type="Proteomes" id="UP000241769"/>
    </source>
</evidence>
<feature type="region of interest" description="Disordered" evidence="6">
    <location>
        <begin position="456"/>
        <end position="502"/>
    </location>
</feature>
<dbReference type="PANTHER" id="PTHR12911:SF8">
    <property type="entry name" value="KLAROID PROTEIN-RELATED"/>
    <property type="match status" value="1"/>
</dbReference>
<dbReference type="InParanoid" id="A0A2P6NZK6"/>
<feature type="region of interest" description="Disordered" evidence="6">
    <location>
        <begin position="335"/>
        <end position="357"/>
    </location>
</feature>
<feature type="compositionally biased region" description="Low complexity" evidence="6">
    <location>
        <begin position="117"/>
        <end position="130"/>
    </location>
</feature>
<name>A0A2P6NZK6_9EUKA</name>
<gene>
    <name evidence="9" type="ORF">PROFUN_01243</name>
</gene>
<evidence type="ECO:0000256" key="1">
    <source>
        <dbReference type="ARBA" id="ARBA00004370"/>
    </source>
</evidence>
<keyword evidence="2 7" id="KW-0812">Transmembrane</keyword>
<evidence type="ECO:0000313" key="9">
    <source>
        <dbReference type="EMBL" id="PRP89380.1"/>
    </source>
</evidence>
<feature type="domain" description="SUN" evidence="8">
    <location>
        <begin position="575"/>
        <end position="738"/>
    </location>
</feature>
<dbReference type="Proteomes" id="UP000241769">
    <property type="component" value="Unassembled WGS sequence"/>
</dbReference>
<dbReference type="AlphaFoldDB" id="A0A2P6NZK6"/>
<dbReference type="STRING" id="1890364.A0A2P6NZK6"/>
<organism evidence="9 10">
    <name type="scientific">Planoprotostelium fungivorum</name>
    <dbReference type="NCBI Taxonomy" id="1890364"/>
    <lineage>
        <taxon>Eukaryota</taxon>
        <taxon>Amoebozoa</taxon>
        <taxon>Evosea</taxon>
        <taxon>Variosea</taxon>
        <taxon>Cavosteliida</taxon>
        <taxon>Cavosteliaceae</taxon>
        <taxon>Planoprotostelium</taxon>
    </lineage>
</organism>
<proteinExistence type="predicted"/>
<evidence type="ECO:0000256" key="5">
    <source>
        <dbReference type="SAM" id="Coils"/>
    </source>
</evidence>
<accession>A0A2P6NZK6</accession>
<reference evidence="9 10" key="1">
    <citation type="journal article" date="2018" name="Genome Biol. Evol.">
        <title>Multiple Roots of Fruiting Body Formation in Amoebozoa.</title>
        <authorList>
            <person name="Hillmann F."/>
            <person name="Forbes G."/>
            <person name="Novohradska S."/>
            <person name="Ferling I."/>
            <person name="Riege K."/>
            <person name="Groth M."/>
            <person name="Westermann M."/>
            <person name="Marz M."/>
            <person name="Spaller T."/>
            <person name="Winckler T."/>
            <person name="Schaap P."/>
            <person name="Glockner G."/>
        </authorList>
    </citation>
    <scope>NUCLEOTIDE SEQUENCE [LARGE SCALE GENOMIC DNA]</scope>
    <source>
        <strain evidence="9 10">Jena</strain>
    </source>
</reference>
<dbReference type="InterPro" id="IPR045119">
    <property type="entry name" value="SUN1-5"/>
</dbReference>
<comment type="subcellular location">
    <subcellularLocation>
        <location evidence="1">Membrane</location>
    </subcellularLocation>
</comment>